<keyword evidence="2" id="KW-1185">Reference proteome</keyword>
<protein>
    <submittedName>
        <fullName evidence="1">Uncharacterized protein</fullName>
    </submittedName>
</protein>
<dbReference type="Proteomes" id="UP000199572">
    <property type="component" value="Unassembled WGS sequence"/>
</dbReference>
<reference evidence="1 2" key="1">
    <citation type="submission" date="2016-10" db="EMBL/GenBank/DDBJ databases">
        <authorList>
            <person name="de Groot N.N."/>
        </authorList>
    </citation>
    <scope>NUCLEOTIDE SEQUENCE [LARGE SCALE GENOMIC DNA]</scope>
    <source>
        <strain evidence="1 2">DSM 18610</strain>
    </source>
</reference>
<accession>A0A1H9LX57</accession>
<evidence type="ECO:0000313" key="2">
    <source>
        <dbReference type="Proteomes" id="UP000199572"/>
    </source>
</evidence>
<name>A0A1H9LX57_9SPHI</name>
<proteinExistence type="predicted"/>
<sequence length="45" mass="5331">MPGDSRLPTLDFRLNLLLYAMRLKTTDFGLQTLDFRLNKDYPKNK</sequence>
<dbReference type="EMBL" id="FOGG01000005">
    <property type="protein sequence ID" value="SER16036.1"/>
    <property type="molecule type" value="Genomic_DNA"/>
</dbReference>
<gene>
    <name evidence="1" type="ORF">SAMN04488023_1052</name>
</gene>
<dbReference type="AlphaFoldDB" id="A0A1H9LX57"/>
<organism evidence="1 2">
    <name type="scientific">Pedobacter rhizosphaerae</name>
    <dbReference type="NCBI Taxonomy" id="390241"/>
    <lineage>
        <taxon>Bacteria</taxon>
        <taxon>Pseudomonadati</taxon>
        <taxon>Bacteroidota</taxon>
        <taxon>Sphingobacteriia</taxon>
        <taxon>Sphingobacteriales</taxon>
        <taxon>Sphingobacteriaceae</taxon>
        <taxon>Pedobacter</taxon>
    </lineage>
</organism>
<evidence type="ECO:0000313" key="1">
    <source>
        <dbReference type="EMBL" id="SER16036.1"/>
    </source>
</evidence>